<dbReference type="Pfam" id="PF09346">
    <property type="entry name" value="SMI1_KNR4"/>
    <property type="match status" value="1"/>
</dbReference>
<dbReference type="KEGG" id="spol:FH971_03065"/>
<evidence type="ECO:0000259" key="1">
    <source>
        <dbReference type="Pfam" id="PF09346"/>
    </source>
</evidence>
<proteinExistence type="predicted"/>
<dbReference type="InterPro" id="IPR018958">
    <property type="entry name" value="Knr4/Smi1-like_dom"/>
</dbReference>
<organism evidence="2 3">
    <name type="scientific">Shewanella polaris</name>
    <dbReference type="NCBI Taxonomy" id="2588449"/>
    <lineage>
        <taxon>Bacteria</taxon>
        <taxon>Pseudomonadati</taxon>
        <taxon>Pseudomonadota</taxon>
        <taxon>Gammaproteobacteria</taxon>
        <taxon>Alteromonadales</taxon>
        <taxon>Shewanellaceae</taxon>
        <taxon>Shewanella</taxon>
    </lineage>
</organism>
<dbReference type="SUPFAM" id="SSF160631">
    <property type="entry name" value="SMI1/KNR4-like"/>
    <property type="match status" value="1"/>
</dbReference>
<accession>A0A4Y5YBH4</accession>
<dbReference type="Proteomes" id="UP000319809">
    <property type="component" value="Chromosome"/>
</dbReference>
<evidence type="ECO:0000313" key="3">
    <source>
        <dbReference type="Proteomes" id="UP000319809"/>
    </source>
</evidence>
<dbReference type="InterPro" id="IPR037883">
    <property type="entry name" value="Knr4/Smi1-like_sf"/>
</dbReference>
<keyword evidence="3" id="KW-1185">Reference proteome</keyword>
<protein>
    <submittedName>
        <fullName evidence="2">SMI1/KNR4 family protein</fullName>
    </submittedName>
</protein>
<reference evidence="2 3" key="1">
    <citation type="submission" date="2019-06" db="EMBL/GenBank/DDBJ databases">
        <title>The genome of Shewanella sp. SM1901.</title>
        <authorList>
            <person name="Cha Q."/>
        </authorList>
    </citation>
    <scope>NUCLEOTIDE SEQUENCE [LARGE SCALE GENOMIC DNA]</scope>
    <source>
        <strain evidence="2 3">SM1901</strain>
    </source>
</reference>
<name>A0A4Y5YBH4_9GAMM</name>
<sequence length="189" mass="21644">MLILICCGNKISSPDFIDGTAYFVCNECGNVREIKNYRTYTPEESLVYFENKYGLNLPSKYIEVSGSRSTKVIKLNSTDIESLNFYFDDGFYEIGRFASIDPNHKNSIYDNISSGREWGLQNKFIPLEGDGHTWLALDYRESNVEPKVVVTETDDGNSLVVANSFDEFISNLLRYEEVYDLNGNIIYKK</sequence>
<dbReference type="EMBL" id="CP041036">
    <property type="protein sequence ID" value="QDE30044.1"/>
    <property type="molecule type" value="Genomic_DNA"/>
</dbReference>
<dbReference type="AlphaFoldDB" id="A0A4Y5YBH4"/>
<gene>
    <name evidence="2" type="ORF">FH971_03065</name>
</gene>
<feature type="domain" description="Knr4/Smi1-like" evidence="1">
    <location>
        <begin position="43"/>
        <end position="170"/>
    </location>
</feature>
<dbReference type="Gene3D" id="3.40.1580.10">
    <property type="entry name" value="SMI1/KNR4-like"/>
    <property type="match status" value="1"/>
</dbReference>
<evidence type="ECO:0000313" key="2">
    <source>
        <dbReference type="EMBL" id="QDE30044.1"/>
    </source>
</evidence>